<proteinExistence type="predicted"/>
<protein>
    <submittedName>
        <fullName evidence="1">Uncharacterized protein</fullName>
    </submittedName>
</protein>
<gene>
    <name evidence="1" type="ORF">PACLA_8A064437</name>
</gene>
<dbReference type="PANTHER" id="PTHR16317:SF1">
    <property type="entry name" value="KICSTOR COMPLEX PROTEIN ITFG2"/>
    <property type="match status" value="1"/>
</dbReference>
<reference evidence="1" key="1">
    <citation type="submission" date="2020-04" db="EMBL/GenBank/DDBJ databases">
        <authorList>
            <person name="Alioto T."/>
            <person name="Alioto T."/>
            <person name="Gomez Garrido J."/>
        </authorList>
    </citation>
    <scope>NUCLEOTIDE SEQUENCE</scope>
    <source>
        <strain evidence="1">A484AB</strain>
    </source>
</reference>
<dbReference type="AlphaFoldDB" id="A0A7D9HWV9"/>
<dbReference type="OrthoDB" id="9996127at2759"/>
<dbReference type="InterPro" id="IPR031793">
    <property type="entry name" value="KICSTOR_ITFG2"/>
</dbReference>
<dbReference type="EMBL" id="CACRXK020002047">
    <property type="protein sequence ID" value="CAB3992418.1"/>
    <property type="molecule type" value="Genomic_DNA"/>
</dbReference>
<dbReference type="Pfam" id="PF15907">
    <property type="entry name" value="Itfg2"/>
    <property type="match status" value="1"/>
</dbReference>
<dbReference type="Proteomes" id="UP001152795">
    <property type="component" value="Unassembled WGS sequence"/>
</dbReference>
<sequence>MDQYENIVNFKLGQNISAFCAGSYSRTPDETSPCLVYVTFNNRIRLYWNVKLSGLESKNFNDTVVSRLDEFDMDPRFRDYIESADGSLDNDRIKQLTSWCLYGARAGMHSERSSTDDT</sequence>
<organism evidence="1 2">
    <name type="scientific">Paramuricea clavata</name>
    <name type="common">Red gorgonian</name>
    <name type="synonym">Violescent sea-whip</name>
    <dbReference type="NCBI Taxonomy" id="317549"/>
    <lineage>
        <taxon>Eukaryota</taxon>
        <taxon>Metazoa</taxon>
        <taxon>Cnidaria</taxon>
        <taxon>Anthozoa</taxon>
        <taxon>Octocorallia</taxon>
        <taxon>Malacalcyonacea</taxon>
        <taxon>Plexauridae</taxon>
        <taxon>Paramuricea</taxon>
    </lineage>
</organism>
<dbReference type="GO" id="GO:0032006">
    <property type="term" value="P:regulation of TOR signaling"/>
    <property type="evidence" value="ECO:0007669"/>
    <property type="project" value="TreeGrafter"/>
</dbReference>
<evidence type="ECO:0000313" key="1">
    <source>
        <dbReference type="EMBL" id="CAB3992418.1"/>
    </source>
</evidence>
<evidence type="ECO:0000313" key="2">
    <source>
        <dbReference type="Proteomes" id="UP001152795"/>
    </source>
</evidence>
<dbReference type="PANTHER" id="PTHR16317">
    <property type="entry name" value="INTEGRIN ALPHA REPEAT DOMAIN-CONTAINING"/>
    <property type="match status" value="1"/>
</dbReference>
<name>A0A7D9HWV9_PARCT</name>
<accession>A0A7D9HWV9</accession>
<keyword evidence="2" id="KW-1185">Reference proteome</keyword>
<comment type="caution">
    <text evidence="1">The sequence shown here is derived from an EMBL/GenBank/DDBJ whole genome shotgun (WGS) entry which is preliminary data.</text>
</comment>